<comment type="caution">
    <text evidence="1">The sequence shown here is derived from an EMBL/GenBank/DDBJ whole genome shotgun (WGS) entry which is preliminary data.</text>
</comment>
<gene>
    <name evidence="1" type="ORF">J0A68_08280</name>
</gene>
<name>A0ABS3C1X4_9BACT</name>
<dbReference type="RefSeq" id="WP_206577737.1">
    <property type="nucleotide sequence ID" value="NZ_JAFKCT010000003.1"/>
</dbReference>
<reference evidence="1 2" key="1">
    <citation type="submission" date="2021-03" db="EMBL/GenBank/DDBJ databases">
        <title>novel species isolated from a fishpond in China.</title>
        <authorList>
            <person name="Lu H."/>
            <person name="Cai Z."/>
        </authorList>
    </citation>
    <scope>NUCLEOTIDE SEQUENCE [LARGE SCALE GENOMIC DNA]</scope>
    <source>
        <strain evidence="1 2">H41</strain>
    </source>
</reference>
<proteinExistence type="predicted"/>
<sequence>MGSPLYELKKEDWNRLFPIHLEEHNPAWKEIFQREKELVLSRISAFSPERIEHVGSTSIPGIKAKPYIDLLIVIPAEHLFSEELIAALAEIGFTYFLVPKRDDIEAYMSFGKGYNLDGVKEQIFHIHMCPGDNFMVNQIAYRDRLRSDETLAKAYEKLKIESAAKFKNDRGNYLLSKNEFIRDVLKNTKTPPDRISS</sequence>
<dbReference type="Proteomes" id="UP000664317">
    <property type="component" value="Unassembled WGS sequence"/>
</dbReference>
<keyword evidence="2" id="KW-1185">Reference proteome</keyword>
<evidence type="ECO:0000313" key="1">
    <source>
        <dbReference type="EMBL" id="MBN7810948.1"/>
    </source>
</evidence>
<dbReference type="Pfam" id="PF04229">
    <property type="entry name" value="GrpB"/>
    <property type="match status" value="1"/>
</dbReference>
<dbReference type="EMBL" id="JAFKCT010000003">
    <property type="protein sequence ID" value="MBN7810948.1"/>
    <property type="molecule type" value="Genomic_DNA"/>
</dbReference>
<dbReference type="SUPFAM" id="SSF81301">
    <property type="entry name" value="Nucleotidyltransferase"/>
    <property type="match status" value="1"/>
</dbReference>
<dbReference type="InterPro" id="IPR007344">
    <property type="entry name" value="GrpB/CoaE"/>
</dbReference>
<dbReference type="PANTHER" id="PTHR34822">
    <property type="entry name" value="GRPB DOMAIN PROTEIN (AFU_ORTHOLOGUE AFUA_1G01530)"/>
    <property type="match status" value="1"/>
</dbReference>
<dbReference type="InterPro" id="IPR043519">
    <property type="entry name" value="NT_sf"/>
</dbReference>
<accession>A0ABS3C1X4</accession>
<dbReference type="Gene3D" id="3.30.460.10">
    <property type="entry name" value="Beta Polymerase, domain 2"/>
    <property type="match status" value="1"/>
</dbReference>
<protein>
    <submittedName>
        <fullName evidence="1">GrpB family protein</fullName>
    </submittedName>
</protein>
<organism evidence="1 2">
    <name type="scientific">Algoriphagus oliviformis</name>
    <dbReference type="NCBI Taxonomy" id="2811231"/>
    <lineage>
        <taxon>Bacteria</taxon>
        <taxon>Pseudomonadati</taxon>
        <taxon>Bacteroidota</taxon>
        <taxon>Cytophagia</taxon>
        <taxon>Cytophagales</taxon>
        <taxon>Cyclobacteriaceae</taxon>
        <taxon>Algoriphagus</taxon>
    </lineage>
</organism>
<dbReference type="PANTHER" id="PTHR34822:SF1">
    <property type="entry name" value="GRPB FAMILY PROTEIN"/>
    <property type="match status" value="1"/>
</dbReference>
<evidence type="ECO:0000313" key="2">
    <source>
        <dbReference type="Proteomes" id="UP000664317"/>
    </source>
</evidence>